<gene>
    <name evidence="2" type="ORF">CCHR01_13880</name>
</gene>
<protein>
    <recommendedName>
        <fullName evidence="1">N-acetyltransferase domain-containing protein</fullName>
    </recommendedName>
</protein>
<dbReference type="AlphaFoldDB" id="A0AAD9ECT2"/>
<name>A0AAD9ECT2_9PEZI</name>
<evidence type="ECO:0000259" key="1">
    <source>
        <dbReference type="Pfam" id="PF13302"/>
    </source>
</evidence>
<dbReference type="GO" id="GO:0016747">
    <property type="term" value="F:acyltransferase activity, transferring groups other than amino-acyl groups"/>
    <property type="evidence" value="ECO:0007669"/>
    <property type="project" value="InterPro"/>
</dbReference>
<dbReference type="Gene3D" id="3.40.630.30">
    <property type="match status" value="1"/>
</dbReference>
<dbReference type="InterPro" id="IPR016181">
    <property type="entry name" value="Acyl_CoA_acyltransferase"/>
</dbReference>
<accession>A0AAD9ECT2</accession>
<feature type="domain" description="N-acetyltransferase" evidence="1">
    <location>
        <begin position="61"/>
        <end position="260"/>
    </location>
</feature>
<dbReference type="Proteomes" id="UP001243330">
    <property type="component" value="Unassembled WGS sequence"/>
</dbReference>
<dbReference type="Pfam" id="PF13302">
    <property type="entry name" value="Acetyltransf_3"/>
    <property type="match status" value="1"/>
</dbReference>
<dbReference type="InterPro" id="IPR000182">
    <property type="entry name" value="GNAT_dom"/>
</dbReference>
<sequence>MRPPIFPLLELLSFLQALLYLLYHCHRYHLVHLPSSVVGVLAQVYNMHTMQSSPPSAGPDLWLEPLTMKTHLNDFHEMCADEKACEWSSLRHTQNLESSKKLMENTFTSTRQAPWLITCAIMSSKYPAPDTKGGCCTKMIGCVRTTRASPWGLSVGYKIRSDCWGKGYATRALQLFLDEYWSQRRTAPKSDIYVAQIPAVNAVAFDKSLTGKIVNDRAQLRHVSNDEEDGDGDDIEITHLIAQVDPNNVGSMRVAEKCGGKFVTISEKSVKVWRFEEKRDMAVWKLDKPLKRV</sequence>
<keyword evidence="3" id="KW-1185">Reference proteome</keyword>
<organism evidence="2 3">
    <name type="scientific">Colletotrichum chrysophilum</name>
    <dbReference type="NCBI Taxonomy" id="1836956"/>
    <lineage>
        <taxon>Eukaryota</taxon>
        <taxon>Fungi</taxon>
        <taxon>Dikarya</taxon>
        <taxon>Ascomycota</taxon>
        <taxon>Pezizomycotina</taxon>
        <taxon>Sordariomycetes</taxon>
        <taxon>Hypocreomycetidae</taxon>
        <taxon>Glomerellales</taxon>
        <taxon>Glomerellaceae</taxon>
        <taxon>Colletotrichum</taxon>
        <taxon>Colletotrichum gloeosporioides species complex</taxon>
    </lineage>
</organism>
<reference evidence="2" key="1">
    <citation type="submission" date="2023-01" db="EMBL/GenBank/DDBJ databases">
        <title>Colletotrichum chrysophilum M932 genome sequence.</title>
        <authorList>
            <person name="Baroncelli R."/>
        </authorList>
    </citation>
    <scope>NUCLEOTIDE SEQUENCE</scope>
    <source>
        <strain evidence="2">M932</strain>
    </source>
</reference>
<dbReference type="EMBL" id="JAQOWY010000355">
    <property type="protein sequence ID" value="KAK1843498.1"/>
    <property type="molecule type" value="Genomic_DNA"/>
</dbReference>
<evidence type="ECO:0000313" key="3">
    <source>
        <dbReference type="Proteomes" id="UP001243330"/>
    </source>
</evidence>
<comment type="caution">
    <text evidence="2">The sequence shown here is derived from an EMBL/GenBank/DDBJ whole genome shotgun (WGS) entry which is preliminary data.</text>
</comment>
<evidence type="ECO:0000313" key="2">
    <source>
        <dbReference type="EMBL" id="KAK1843498.1"/>
    </source>
</evidence>
<dbReference type="SUPFAM" id="SSF55729">
    <property type="entry name" value="Acyl-CoA N-acyltransferases (Nat)"/>
    <property type="match status" value="2"/>
</dbReference>
<proteinExistence type="predicted"/>
<dbReference type="PANTHER" id="PTHR43792">
    <property type="entry name" value="GNAT FAMILY, PUTATIVE (AFU_ORTHOLOGUE AFUA_3G00765)-RELATED-RELATED"/>
    <property type="match status" value="1"/>
</dbReference>
<dbReference type="InterPro" id="IPR051531">
    <property type="entry name" value="N-acetyltransferase"/>
</dbReference>
<dbReference type="PANTHER" id="PTHR43792:SF1">
    <property type="entry name" value="N-ACETYLTRANSFERASE DOMAIN-CONTAINING PROTEIN"/>
    <property type="match status" value="1"/>
</dbReference>